<dbReference type="AlphaFoldDB" id="A0A6M1TQM5"/>
<dbReference type="NCBIfam" id="TIGR01509">
    <property type="entry name" value="HAD-SF-IA-v3"/>
    <property type="match status" value="1"/>
</dbReference>
<reference evidence="1 2" key="1">
    <citation type="submission" date="2020-02" db="EMBL/GenBank/DDBJ databases">
        <title>Rhodobacter translucens sp. nov., a novel bacterium isolated from activated sludge.</title>
        <authorList>
            <person name="Liu J."/>
        </authorList>
    </citation>
    <scope>NUCLEOTIDE SEQUENCE [LARGE SCALE GENOMIC DNA]</scope>
    <source>
        <strain evidence="1 2">HX-7-19</strain>
    </source>
</reference>
<dbReference type="EMBL" id="JAALFE010000001">
    <property type="protein sequence ID" value="NGQ89336.1"/>
    <property type="molecule type" value="Genomic_DNA"/>
</dbReference>
<dbReference type="SFLD" id="SFLDS00003">
    <property type="entry name" value="Haloacid_Dehalogenase"/>
    <property type="match status" value="1"/>
</dbReference>
<dbReference type="InterPro" id="IPR023214">
    <property type="entry name" value="HAD_sf"/>
</dbReference>
<dbReference type="InterPro" id="IPR023198">
    <property type="entry name" value="PGP-like_dom2"/>
</dbReference>
<gene>
    <name evidence="1" type="ORF">G5V65_00390</name>
</gene>
<organism evidence="1 2">
    <name type="scientific">Paragemmobacter kunshanensis</name>
    <dbReference type="NCBI Taxonomy" id="2583234"/>
    <lineage>
        <taxon>Bacteria</taxon>
        <taxon>Pseudomonadati</taxon>
        <taxon>Pseudomonadota</taxon>
        <taxon>Alphaproteobacteria</taxon>
        <taxon>Rhodobacterales</taxon>
        <taxon>Paracoccaceae</taxon>
        <taxon>Paragemmobacter</taxon>
    </lineage>
</organism>
<dbReference type="Proteomes" id="UP000474758">
    <property type="component" value="Unassembled WGS sequence"/>
</dbReference>
<evidence type="ECO:0000313" key="2">
    <source>
        <dbReference type="Proteomes" id="UP000474758"/>
    </source>
</evidence>
<dbReference type="InterPro" id="IPR041492">
    <property type="entry name" value="HAD_2"/>
</dbReference>
<protein>
    <submittedName>
        <fullName evidence="1">HAD family phosphatase</fullName>
    </submittedName>
</protein>
<dbReference type="SFLD" id="SFLDG01129">
    <property type="entry name" value="C1.5:_HAD__Beta-PGM__Phosphata"/>
    <property type="match status" value="1"/>
</dbReference>
<dbReference type="RefSeq" id="WP_165046446.1">
    <property type="nucleotide sequence ID" value="NZ_JAALFE010000001.1"/>
</dbReference>
<dbReference type="SUPFAM" id="SSF56784">
    <property type="entry name" value="HAD-like"/>
    <property type="match status" value="1"/>
</dbReference>
<name>A0A6M1TQM5_9RHOB</name>
<dbReference type="InterPro" id="IPR006439">
    <property type="entry name" value="HAD-SF_hydro_IA"/>
</dbReference>
<keyword evidence="2" id="KW-1185">Reference proteome</keyword>
<dbReference type="Gene3D" id="1.10.150.240">
    <property type="entry name" value="Putative phosphatase, domain 2"/>
    <property type="match status" value="1"/>
</dbReference>
<accession>A0A6M1TQM5</accession>
<comment type="caution">
    <text evidence="1">The sequence shown here is derived from an EMBL/GenBank/DDBJ whole genome shotgun (WGS) entry which is preliminary data.</text>
</comment>
<dbReference type="Gene3D" id="3.40.50.1000">
    <property type="entry name" value="HAD superfamily/HAD-like"/>
    <property type="match status" value="1"/>
</dbReference>
<sequence>MFDAIFFDLDGTLVDTESLALVTGLRAFADLGHSVEESFMHGLVGKAEPQAEQIIRASLPALDIPAFRDAWRAHFEAGLNAGLPLKSGAAELLEMLDHPLGLVTSTGRQGAHHKLGLAGIAHHFRIVVTFDDVREPKPAAEPYLLAARQLGVDPARCLVFEDSDIGAEAAHRAGCTVVQVPDVAPTEGRFARHLAQDLLSGARAAGVI</sequence>
<dbReference type="Pfam" id="PF13419">
    <property type="entry name" value="HAD_2"/>
    <property type="match status" value="1"/>
</dbReference>
<dbReference type="PANTHER" id="PTHR18901:SF38">
    <property type="entry name" value="PSEUDOURIDINE-5'-PHOSPHATASE"/>
    <property type="match status" value="1"/>
</dbReference>
<proteinExistence type="predicted"/>
<dbReference type="PANTHER" id="PTHR18901">
    <property type="entry name" value="2-DEOXYGLUCOSE-6-PHOSPHATE PHOSPHATASE 2"/>
    <property type="match status" value="1"/>
</dbReference>
<dbReference type="InterPro" id="IPR036412">
    <property type="entry name" value="HAD-like_sf"/>
</dbReference>
<evidence type="ECO:0000313" key="1">
    <source>
        <dbReference type="EMBL" id="NGQ89336.1"/>
    </source>
</evidence>
<dbReference type="CDD" id="cd07505">
    <property type="entry name" value="HAD_BPGM-like"/>
    <property type="match status" value="1"/>
</dbReference>